<feature type="domain" description="SANT" evidence="2">
    <location>
        <begin position="1"/>
        <end position="55"/>
    </location>
</feature>
<evidence type="ECO:0000259" key="3">
    <source>
        <dbReference type="PROSITE" id="PS51294"/>
    </source>
</evidence>
<dbReference type="PROSITE" id="PS50090">
    <property type="entry name" value="MYB_LIKE"/>
    <property type="match status" value="2"/>
</dbReference>
<dbReference type="AlphaFoldDB" id="A0A146KLF4"/>
<dbReference type="InterPro" id="IPR017884">
    <property type="entry name" value="SANT_dom"/>
</dbReference>
<dbReference type="SMART" id="SM00717">
    <property type="entry name" value="SANT"/>
    <property type="match status" value="2"/>
</dbReference>
<dbReference type="EMBL" id="GDID01000012">
    <property type="protein sequence ID" value="JAP96594.1"/>
    <property type="molecule type" value="Transcribed_RNA"/>
</dbReference>
<dbReference type="PROSITE" id="PS51293">
    <property type="entry name" value="SANT"/>
    <property type="match status" value="1"/>
</dbReference>
<dbReference type="Pfam" id="PF00249">
    <property type="entry name" value="Myb_DNA-binding"/>
    <property type="match status" value="2"/>
</dbReference>
<dbReference type="InterPro" id="IPR009057">
    <property type="entry name" value="Homeodomain-like_sf"/>
</dbReference>
<organism evidence="4">
    <name type="scientific">Trepomonas sp. PC1</name>
    <dbReference type="NCBI Taxonomy" id="1076344"/>
    <lineage>
        <taxon>Eukaryota</taxon>
        <taxon>Metamonada</taxon>
        <taxon>Diplomonadida</taxon>
        <taxon>Hexamitidae</taxon>
        <taxon>Hexamitinae</taxon>
        <taxon>Trepomonas</taxon>
    </lineage>
</organism>
<dbReference type="GO" id="GO:0000981">
    <property type="term" value="F:DNA-binding transcription factor activity, RNA polymerase II-specific"/>
    <property type="evidence" value="ECO:0007669"/>
    <property type="project" value="TreeGrafter"/>
</dbReference>
<evidence type="ECO:0000259" key="1">
    <source>
        <dbReference type="PROSITE" id="PS50090"/>
    </source>
</evidence>
<evidence type="ECO:0000259" key="2">
    <source>
        <dbReference type="PROSITE" id="PS51293"/>
    </source>
</evidence>
<accession>A0A146KLF4</accession>
<feature type="domain" description="HTH myb-type" evidence="3">
    <location>
        <begin position="65"/>
        <end position="112"/>
    </location>
</feature>
<reference evidence="4" key="1">
    <citation type="submission" date="2015-07" db="EMBL/GenBank/DDBJ databases">
        <title>Adaptation to a free-living lifestyle via gene acquisitions in the diplomonad Trepomonas sp. PC1.</title>
        <authorList>
            <person name="Xu F."/>
            <person name="Jerlstrom-Hultqvist J."/>
            <person name="Kolisko M."/>
            <person name="Simpson A.G.B."/>
            <person name="Roger A.J."/>
            <person name="Svard S.G."/>
            <person name="Andersson J.O."/>
        </authorList>
    </citation>
    <scope>NUCLEOTIDE SEQUENCE</scope>
    <source>
        <strain evidence="4">PC1</strain>
    </source>
</reference>
<dbReference type="CDD" id="cd00167">
    <property type="entry name" value="SANT"/>
    <property type="match status" value="2"/>
</dbReference>
<proteinExistence type="predicted"/>
<feature type="domain" description="HTH myb-type" evidence="3">
    <location>
        <begin position="1"/>
        <end position="55"/>
    </location>
</feature>
<dbReference type="PROSITE" id="PS51294">
    <property type="entry name" value="HTH_MYB"/>
    <property type="match status" value="2"/>
</dbReference>
<dbReference type="GO" id="GO:0000978">
    <property type="term" value="F:RNA polymerase II cis-regulatory region sequence-specific DNA binding"/>
    <property type="evidence" value="ECO:0007669"/>
    <property type="project" value="TreeGrafter"/>
</dbReference>
<feature type="non-terminal residue" evidence="4">
    <location>
        <position position="1"/>
    </location>
</feature>
<keyword evidence="4" id="KW-0238">DNA-binding</keyword>
<protein>
    <submittedName>
        <fullName evidence="4">Myb-like DNA-binding domain-containing protein</fullName>
    </submittedName>
</protein>
<dbReference type="InterPro" id="IPR001005">
    <property type="entry name" value="SANT/Myb"/>
</dbReference>
<feature type="domain" description="Myb-like" evidence="1">
    <location>
        <begin position="58"/>
        <end position="108"/>
    </location>
</feature>
<dbReference type="PANTHER" id="PTHR45614">
    <property type="entry name" value="MYB PROTEIN-RELATED"/>
    <property type="match status" value="1"/>
</dbReference>
<evidence type="ECO:0000313" key="4">
    <source>
        <dbReference type="EMBL" id="JAP96594.1"/>
    </source>
</evidence>
<name>A0A146KLF4_9EUKA</name>
<dbReference type="SUPFAM" id="SSF46689">
    <property type="entry name" value="Homeodomain-like"/>
    <property type="match status" value="1"/>
</dbReference>
<dbReference type="InterPro" id="IPR050560">
    <property type="entry name" value="MYB_TF"/>
</dbReference>
<gene>
    <name evidence="4" type="ORF">TPC1_10015</name>
</gene>
<feature type="domain" description="Myb-like" evidence="1">
    <location>
        <begin position="1"/>
        <end position="51"/>
    </location>
</feature>
<dbReference type="GO" id="GO:0005634">
    <property type="term" value="C:nucleus"/>
    <property type="evidence" value="ECO:0007669"/>
    <property type="project" value="TreeGrafter"/>
</dbReference>
<dbReference type="Gene3D" id="1.10.10.60">
    <property type="entry name" value="Homeodomain-like"/>
    <property type="match status" value="2"/>
</dbReference>
<sequence>SYREWSNEEIQRLIFAAETYKRGRGVDWKLVSQYVATRSERQCQDRYFTRTKNGVVTKSSNTYAAWTPDEENLLKELVATHGHKWQLFTDYFPGRDSNKIKAKFYNFQRRVDGGVEQGSTSFEINSGNQQSTTQDRNIIQTSWMTDDFQYDYQDFNCDE</sequence>
<dbReference type="InterPro" id="IPR017930">
    <property type="entry name" value="Myb_dom"/>
</dbReference>